<feature type="compositionally biased region" description="Basic residues" evidence="1">
    <location>
        <begin position="1"/>
        <end position="52"/>
    </location>
</feature>
<organism evidence="3 4">
    <name type="scientific">Plasmodium vivax</name>
    <name type="common">malaria parasite P. vivax</name>
    <dbReference type="NCBI Taxonomy" id="5855"/>
    <lineage>
        <taxon>Eukaryota</taxon>
        <taxon>Sar</taxon>
        <taxon>Alveolata</taxon>
        <taxon>Apicomplexa</taxon>
        <taxon>Aconoidasida</taxon>
        <taxon>Haemosporida</taxon>
        <taxon>Plasmodiidae</taxon>
        <taxon>Plasmodium</taxon>
        <taxon>Plasmodium (Plasmodium)</taxon>
    </lineage>
</organism>
<name>A0A1G4HAV7_PLAVI</name>
<protein>
    <submittedName>
        <fullName evidence="2">(malaria parasite P. vivax) hypothetical protein</fullName>
    </submittedName>
</protein>
<evidence type="ECO:0000313" key="4">
    <source>
        <dbReference type="Proteomes" id="UP000305196"/>
    </source>
</evidence>
<gene>
    <name evidence="3" type="ORF">PVC01_070031400</name>
    <name evidence="2" type="ORF">PVW1_070032900</name>
</gene>
<evidence type="ECO:0000313" key="3">
    <source>
        <dbReference type="EMBL" id="SCO72036.1"/>
    </source>
</evidence>
<dbReference type="AlphaFoldDB" id="A0A1G4HAV7"/>
<feature type="region of interest" description="Disordered" evidence="1">
    <location>
        <begin position="1"/>
        <end position="69"/>
    </location>
</feature>
<accession>A0A1G4HAV7</accession>
<reference evidence="3 4" key="1">
    <citation type="submission" date="2016-07" db="EMBL/GenBank/DDBJ databases">
        <authorList>
            <consortium name="Pathogen Informatics"/>
        </authorList>
    </citation>
    <scope>NUCLEOTIDE SEQUENCE [LARGE SCALE GENOMIC DNA]</scope>
    <source>
        <strain evidence="2">PvW1</strain>
    </source>
</reference>
<evidence type="ECO:0000313" key="2">
    <source>
        <dbReference type="EMBL" id="CAG9480655.1"/>
    </source>
</evidence>
<proteinExistence type="predicted"/>
<dbReference type="Proteomes" id="UP000779233">
    <property type="component" value="Unassembled WGS sequence"/>
</dbReference>
<evidence type="ECO:0000256" key="1">
    <source>
        <dbReference type="SAM" id="MobiDB-lite"/>
    </source>
</evidence>
<dbReference type="EMBL" id="CAJZCX010000011">
    <property type="protein sequence ID" value="CAG9480655.1"/>
    <property type="molecule type" value="Genomic_DNA"/>
</dbReference>
<dbReference type="EMBL" id="LT615262">
    <property type="protein sequence ID" value="SCO72036.1"/>
    <property type="molecule type" value="Genomic_DNA"/>
</dbReference>
<dbReference type="Proteomes" id="UP000305196">
    <property type="component" value="Chromosome 7"/>
</dbReference>
<dbReference type="VEuPathDB" id="PlasmoDB:PVW1_070032900"/>
<sequence>MNRTEGKRKKKRKKRKKKEKEKKKKKKENTEKAKKKKKKENTEKAKKKKRQRNTSTANEINVGEGGRNPLRQVFEKCVGKARRRGETHFVWYLKNVGAR</sequence>